<reference evidence="2 3" key="1">
    <citation type="journal article" date="2003" name="Int. J. Syst. Evol. Microbiol.">
        <title>Towards a standardized format for the description of a novel species (of an established genus): Ochrobactrum gallinifaecis sp. nov.</title>
        <authorList>
            <person name="Kampfer P."/>
            <person name="Buczolits S."/>
            <person name="Albrecht A."/>
            <person name="Busse H.J."/>
            <person name="Stackebrandt E."/>
        </authorList>
    </citation>
    <scope>NUCLEOTIDE SEQUENCE [LARGE SCALE GENOMIC DNA]</scope>
    <source>
        <strain evidence="2 3">ISO 196</strain>
    </source>
</reference>
<dbReference type="EMBL" id="VEWJ01000008">
    <property type="protein sequence ID" value="TPF74791.1"/>
    <property type="molecule type" value="Genomic_DNA"/>
</dbReference>
<feature type="transmembrane region" description="Helical" evidence="1">
    <location>
        <begin position="176"/>
        <end position="198"/>
    </location>
</feature>
<accession>A0A502BMB6</accession>
<dbReference type="RefSeq" id="WP_140905495.1">
    <property type="nucleotide sequence ID" value="NZ_JBHTMD010000018.1"/>
</dbReference>
<evidence type="ECO:0000313" key="2">
    <source>
        <dbReference type="EMBL" id="TPF74791.1"/>
    </source>
</evidence>
<comment type="caution">
    <text evidence="2">The sequence shown here is derived from an EMBL/GenBank/DDBJ whole genome shotgun (WGS) entry which is preliminary data.</text>
</comment>
<keyword evidence="1" id="KW-0472">Membrane</keyword>
<feature type="transmembrane region" description="Helical" evidence="1">
    <location>
        <begin position="210"/>
        <end position="231"/>
    </location>
</feature>
<sequence>MKLFGIWPLVTEKIYKLHGARIVWLARMQRKGLEFKSAQHAAWQAPFWQTQSYNANIGISFAVGAFIFALGSIFMFCALRWPQLTNLTNLIFFAGSIPFTIAAGLQHLQSANALDFKASSPQSGEGRHRLSLIGWHPRSAGWLSSFTQFIGTIAFNISTFNSIAAPGLPKLDVLEIWAPNFEGSVLFLISGYLAFVEVGNKHWSWHPKSLSWQIVFINLLGCIAFMIAAVTPTSPNRNDALWLISYSNTHTLIGAIYFFIGALLLVKESREAQPT</sequence>
<feature type="transmembrane region" description="Helical" evidence="1">
    <location>
        <begin position="57"/>
        <end position="78"/>
    </location>
</feature>
<dbReference type="OrthoDB" id="244933at2"/>
<dbReference type="Proteomes" id="UP000315388">
    <property type="component" value="Unassembled WGS sequence"/>
</dbReference>
<keyword evidence="1" id="KW-1133">Transmembrane helix</keyword>
<keyword evidence="3" id="KW-1185">Reference proteome</keyword>
<evidence type="ECO:0000256" key="1">
    <source>
        <dbReference type="SAM" id="Phobius"/>
    </source>
</evidence>
<keyword evidence="1" id="KW-0812">Transmembrane</keyword>
<organism evidence="2 3">
    <name type="scientific">Brucella gallinifaecis</name>
    <dbReference type="NCBI Taxonomy" id="215590"/>
    <lineage>
        <taxon>Bacteria</taxon>
        <taxon>Pseudomonadati</taxon>
        <taxon>Pseudomonadota</taxon>
        <taxon>Alphaproteobacteria</taxon>
        <taxon>Hyphomicrobiales</taxon>
        <taxon>Brucellaceae</taxon>
        <taxon>Brucella/Ochrobactrum group</taxon>
        <taxon>Brucella</taxon>
    </lineage>
</organism>
<evidence type="ECO:0000313" key="3">
    <source>
        <dbReference type="Proteomes" id="UP000315388"/>
    </source>
</evidence>
<evidence type="ECO:0008006" key="4">
    <source>
        <dbReference type="Google" id="ProtNLM"/>
    </source>
</evidence>
<proteinExistence type="predicted"/>
<feature type="transmembrane region" description="Helical" evidence="1">
    <location>
        <begin position="243"/>
        <end position="266"/>
    </location>
</feature>
<dbReference type="AlphaFoldDB" id="A0A502BMB6"/>
<gene>
    <name evidence="2" type="ORF">FHY56_12290</name>
</gene>
<feature type="transmembrane region" description="Helical" evidence="1">
    <location>
        <begin position="90"/>
        <end position="108"/>
    </location>
</feature>
<protein>
    <recommendedName>
        <fullName evidence="4">YrhK domain-containing protein</fullName>
    </recommendedName>
</protein>
<name>A0A502BMB6_9HYPH</name>